<evidence type="ECO:0000256" key="3">
    <source>
        <dbReference type="SAM" id="MobiDB-lite"/>
    </source>
</evidence>
<feature type="compositionally biased region" description="Basic and acidic residues" evidence="3">
    <location>
        <begin position="107"/>
        <end position="145"/>
    </location>
</feature>
<dbReference type="GO" id="GO:0008270">
    <property type="term" value="F:zinc ion binding"/>
    <property type="evidence" value="ECO:0007669"/>
    <property type="project" value="UniProtKB-KW"/>
</dbReference>
<dbReference type="GO" id="GO:0061630">
    <property type="term" value="F:ubiquitin protein ligase activity"/>
    <property type="evidence" value="ECO:0007669"/>
    <property type="project" value="InterPro"/>
</dbReference>
<evidence type="ECO:0000313" key="6">
    <source>
        <dbReference type="Proteomes" id="UP001166286"/>
    </source>
</evidence>
<keyword evidence="2" id="KW-0175">Coiled coil</keyword>
<dbReference type="PANTHER" id="PTHR21540:SF0">
    <property type="entry name" value="PHD FAMILY PROTEIN"/>
    <property type="match status" value="1"/>
</dbReference>
<comment type="caution">
    <text evidence="5">The sequence shown here is derived from an EMBL/GenBank/DDBJ whole genome shotgun (WGS) entry which is preliminary data.</text>
</comment>
<organism evidence="5 6">
    <name type="scientific">Cladonia borealis</name>
    <dbReference type="NCBI Taxonomy" id="184061"/>
    <lineage>
        <taxon>Eukaryota</taxon>
        <taxon>Fungi</taxon>
        <taxon>Dikarya</taxon>
        <taxon>Ascomycota</taxon>
        <taxon>Pezizomycotina</taxon>
        <taxon>Lecanoromycetes</taxon>
        <taxon>OSLEUM clade</taxon>
        <taxon>Lecanoromycetidae</taxon>
        <taxon>Lecanorales</taxon>
        <taxon>Lecanorineae</taxon>
        <taxon>Cladoniaceae</taxon>
        <taxon>Cladonia</taxon>
    </lineage>
</organism>
<proteinExistence type="predicted"/>
<evidence type="ECO:0000256" key="2">
    <source>
        <dbReference type="SAM" id="Coils"/>
    </source>
</evidence>
<keyword evidence="1" id="KW-0862">Zinc</keyword>
<dbReference type="PROSITE" id="PS50089">
    <property type="entry name" value="ZF_RING_2"/>
    <property type="match status" value="1"/>
</dbReference>
<evidence type="ECO:0000259" key="4">
    <source>
        <dbReference type="PROSITE" id="PS50089"/>
    </source>
</evidence>
<keyword evidence="6" id="KW-1185">Reference proteome</keyword>
<dbReference type="Gene3D" id="3.30.40.10">
    <property type="entry name" value="Zinc/RING finger domain, C3HC4 (zinc finger)"/>
    <property type="match status" value="1"/>
</dbReference>
<dbReference type="Proteomes" id="UP001166286">
    <property type="component" value="Unassembled WGS sequence"/>
</dbReference>
<keyword evidence="1" id="KW-0479">Metal-binding</keyword>
<keyword evidence="1" id="KW-0863">Zinc-finger</keyword>
<reference evidence="5" key="1">
    <citation type="submission" date="2023-03" db="EMBL/GenBank/DDBJ databases">
        <title>Complete genome of Cladonia borealis.</title>
        <authorList>
            <person name="Park H."/>
        </authorList>
    </citation>
    <scope>NUCLEOTIDE SEQUENCE</scope>
    <source>
        <strain evidence="5">ANT050790</strain>
    </source>
</reference>
<dbReference type="EMBL" id="JAFEKC020000021">
    <property type="protein sequence ID" value="KAK0508376.1"/>
    <property type="molecule type" value="Genomic_DNA"/>
</dbReference>
<dbReference type="AlphaFoldDB" id="A0AA39U5S6"/>
<feature type="region of interest" description="Disordered" evidence="3">
    <location>
        <begin position="107"/>
        <end position="170"/>
    </location>
</feature>
<evidence type="ECO:0000256" key="1">
    <source>
        <dbReference type="PROSITE-ProRule" id="PRU00175"/>
    </source>
</evidence>
<dbReference type="InterPro" id="IPR001841">
    <property type="entry name" value="Znf_RING"/>
</dbReference>
<evidence type="ECO:0000313" key="5">
    <source>
        <dbReference type="EMBL" id="KAK0508376.1"/>
    </source>
</evidence>
<feature type="domain" description="RING-type" evidence="4">
    <location>
        <begin position="290"/>
        <end position="336"/>
    </location>
</feature>
<dbReference type="InterPro" id="IPR013083">
    <property type="entry name" value="Znf_RING/FYVE/PHD"/>
</dbReference>
<protein>
    <recommendedName>
        <fullName evidence="4">RING-type domain-containing protein</fullName>
    </recommendedName>
</protein>
<dbReference type="SUPFAM" id="SSF57850">
    <property type="entry name" value="RING/U-box"/>
    <property type="match status" value="1"/>
</dbReference>
<dbReference type="PANTHER" id="PTHR21540">
    <property type="entry name" value="RING FINGER AND SWIM DOMAIN-CONTAINING PROTEIN 2"/>
    <property type="match status" value="1"/>
</dbReference>
<feature type="coiled-coil region" evidence="2">
    <location>
        <begin position="178"/>
        <end position="212"/>
    </location>
</feature>
<gene>
    <name evidence="5" type="ORF">JMJ35_009460</name>
</gene>
<accession>A0AA39U5S6</accession>
<feature type="region of interest" description="Disordered" evidence="3">
    <location>
        <begin position="239"/>
        <end position="283"/>
    </location>
</feature>
<dbReference type="Pfam" id="PF13639">
    <property type="entry name" value="zf-RING_2"/>
    <property type="match status" value="1"/>
</dbReference>
<name>A0AA39U5S6_9LECA</name>
<dbReference type="InterPro" id="IPR039903">
    <property type="entry name" value="Zswim2"/>
</dbReference>
<sequence>MDPLVTRWNPSNVLVNIDNRSCNFTCVGYARTAGRRCHNTIAYANQIKAARLVAEMSRLDISSREITYLLEELAPLVLCRRWHQNQAADMVDDWQGEVDVLRHKTEAARRAEDEERRQDSRLQRAGERRVREAAQRAEELRHQQREAQQSDETPQAQEATLRAEEASSDQEAVNRIEIQQLRAMLASMCARLQEVEERNRELQHTITEQSERLPSRAVDQGAVSEADVLLAVPVSPTSTLGHHVEEEPALPAAATVERVEEDPTSPTISPNDQLPEEPQDSDNLTVEGDCSICLESLGSQNDVTRCIARCGQQFHRDCVGIWIVSGENTHTCPYCRADWVD</sequence>